<dbReference type="InterPro" id="IPR044066">
    <property type="entry name" value="TRIAD_supradom"/>
</dbReference>
<keyword evidence="8" id="KW-0862">Zinc</keyword>
<feature type="domain" description="RING-type" evidence="9">
    <location>
        <begin position="1"/>
        <end position="141"/>
    </location>
</feature>
<comment type="catalytic activity">
    <reaction evidence="1">
        <text>[E2 ubiquitin-conjugating enzyme]-S-ubiquitinyl-L-cysteine + [acceptor protein]-L-lysine = [E2 ubiquitin-conjugating enzyme]-L-cysteine + [acceptor protein]-N(6)-ubiquitinyl-L-lysine.</text>
        <dbReference type="EC" id="2.3.2.31"/>
    </reaction>
</comment>
<dbReference type="EC" id="2.3.2.31" evidence="2"/>
<accession>A0A0C3Q5B6</accession>
<keyword evidence="11" id="KW-1185">Reference proteome</keyword>
<dbReference type="PROSITE" id="PS51873">
    <property type="entry name" value="TRIAD"/>
    <property type="match status" value="1"/>
</dbReference>
<protein>
    <recommendedName>
        <fullName evidence="2">RBR-type E3 ubiquitin transferase</fullName>
        <ecNumber evidence="2">2.3.2.31</ecNumber>
    </recommendedName>
</protein>
<dbReference type="AlphaFoldDB" id="A0A0C3Q5B6"/>
<dbReference type="Gene3D" id="1.20.120.1750">
    <property type="match status" value="1"/>
</dbReference>
<keyword evidence="6" id="KW-0863">Zinc-finger</keyword>
<dbReference type="SMART" id="SM00647">
    <property type="entry name" value="IBR"/>
    <property type="match status" value="2"/>
</dbReference>
<dbReference type="GO" id="GO:0008270">
    <property type="term" value="F:zinc ion binding"/>
    <property type="evidence" value="ECO:0007669"/>
    <property type="project" value="UniProtKB-KW"/>
</dbReference>
<evidence type="ECO:0000256" key="8">
    <source>
        <dbReference type="ARBA" id="ARBA00022833"/>
    </source>
</evidence>
<dbReference type="CDD" id="cd22584">
    <property type="entry name" value="Rcat_RBR_unk"/>
    <property type="match status" value="1"/>
</dbReference>
<evidence type="ECO:0000256" key="6">
    <source>
        <dbReference type="ARBA" id="ARBA00022771"/>
    </source>
</evidence>
<sequence>MEDVWYWAKLFGEVQTFYCPNGACGARIEQPTPECARSTRRAKCPACQEAFCYRCQVKWHEGKSCAQHARATGAVTLDRALEKLAKKEKWRRCPKCRIVVERREGCRHIMCRCGHEFCYNCGREWRNGCGALRSIICFPTKPQAWPETRSRVVEMVRDFFTFRRRNEAA</sequence>
<reference evidence="10 11" key="1">
    <citation type="submission" date="2014-04" db="EMBL/GenBank/DDBJ databases">
        <authorList>
            <consortium name="DOE Joint Genome Institute"/>
            <person name="Kuo A."/>
            <person name="Girlanda M."/>
            <person name="Perotto S."/>
            <person name="Kohler A."/>
            <person name="Nagy L.G."/>
            <person name="Floudas D."/>
            <person name="Copeland A."/>
            <person name="Barry K.W."/>
            <person name="Cichocki N."/>
            <person name="Veneault-Fourrey C."/>
            <person name="LaButti K."/>
            <person name="Lindquist E.A."/>
            <person name="Lipzen A."/>
            <person name="Lundell T."/>
            <person name="Morin E."/>
            <person name="Murat C."/>
            <person name="Sun H."/>
            <person name="Tunlid A."/>
            <person name="Henrissat B."/>
            <person name="Grigoriev I.V."/>
            <person name="Hibbett D.S."/>
            <person name="Martin F."/>
            <person name="Nordberg H.P."/>
            <person name="Cantor M.N."/>
            <person name="Hua S.X."/>
        </authorList>
    </citation>
    <scope>NUCLEOTIDE SEQUENCE [LARGE SCALE GENOMIC DNA]</scope>
    <source>
        <strain evidence="10 11">MUT 4182</strain>
    </source>
</reference>
<dbReference type="Proteomes" id="UP000054248">
    <property type="component" value="Unassembled WGS sequence"/>
</dbReference>
<dbReference type="OrthoDB" id="3238882at2759"/>
<evidence type="ECO:0000256" key="2">
    <source>
        <dbReference type="ARBA" id="ARBA00012251"/>
    </source>
</evidence>
<keyword evidence="5" id="KW-0677">Repeat</keyword>
<reference evidence="11" key="2">
    <citation type="submission" date="2015-01" db="EMBL/GenBank/DDBJ databases">
        <title>Evolutionary Origins and Diversification of the Mycorrhizal Mutualists.</title>
        <authorList>
            <consortium name="DOE Joint Genome Institute"/>
            <consortium name="Mycorrhizal Genomics Consortium"/>
            <person name="Kohler A."/>
            <person name="Kuo A."/>
            <person name="Nagy L.G."/>
            <person name="Floudas D."/>
            <person name="Copeland A."/>
            <person name="Barry K.W."/>
            <person name="Cichocki N."/>
            <person name="Veneault-Fourrey C."/>
            <person name="LaButti K."/>
            <person name="Lindquist E.A."/>
            <person name="Lipzen A."/>
            <person name="Lundell T."/>
            <person name="Morin E."/>
            <person name="Murat C."/>
            <person name="Riley R."/>
            <person name="Ohm R."/>
            <person name="Sun H."/>
            <person name="Tunlid A."/>
            <person name="Henrissat B."/>
            <person name="Grigoriev I.V."/>
            <person name="Hibbett D.S."/>
            <person name="Martin F."/>
        </authorList>
    </citation>
    <scope>NUCLEOTIDE SEQUENCE [LARGE SCALE GENOMIC DNA]</scope>
    <source>
        <strain evidence="11">MUT 4182</strain>
    </source>
</reference>
<evidence type="ECO:0000313" key="10">
    <source>
        <dbReference type="EMBL" id="KIO18726.1"/>
    </source>
</evidence>
<proteinExistence type="predicted"/>
<keyword evidence="7" id="KW-0833">Ubl conjugation pathway</keyword>
<evidence type="ECO:0000259" key="9">
    <source>
        <dbReference type="PROSITE" id="PS51873"/>
    </source>
</evidence>
<evidence type="ECO:0000256" key="3">
    <source>
        <dbReference type="ARBA" id="ARBA00022679"/>
    </source>
</evidence>
<keyword evidence="3" id="KW-0808">Transferase</keyword>
<evidence type="ECO:0000256" key="7">
    <source>
        <dbReference type="ARBA" id="ARBA00022786"/>
    </source>
</evidence>
<dbReference type="Pfam" id="PF01485">
    <property type="entry name" value="IBR"/>
    <property type="match status" value="2"/>
</dbReference>
<organism evidence="10 11">
    <name type="scientific">Tulasnella calospora MUT 4182</name>
    <dbReference type="NCBI Taxonomy" id="1051891"/>
    <lineage>
        <taxon>Eukaryota</taxon>
        <taxon>Fungi</taxon>
        <taxon>Dikarya</taxon>
        <taxon>Basidiomycota</taxon>
        <taxon>Agaricomycotina</taxon>
        <taxon>Agaricomycetes</taxon>
        <taxon>Cantharellales</taxon>
        <taxon>Tulasnellaceae</taxon>
        <taxon>Tulasnella</taxon>
    </lineage>
</organism>
<dbReference type="EMBL" id="KN823265">
    <property type="protein sequence ID" value="KIO18726.1"/>
    <property type="molecule type" value="Genomic_DNA"/>
</dbReference>
<gene>
    <name evidence="10" type="ORF">M407DRAFT_246402</name>
</gene>
<evidence type="ECO:0000256" key="5">
    <source>
        <dbReference type="ARBA" id="ARBA00022737"/>
    </source>
</evidence>
<dbReference type="PANTHER" id="PTHR11685">
    <property type="entry name" value="RBR FAMILY RING FINGER AND IBR DOMAIN-CONTAINING"/>
    <property type="match status" value="1"/>
</dbReference>
<evidence type="ECO:0000256" key="1">
    <source>
        <dbReference type="ARBA" id="ARBA00001798"/>
    </source>
</evidence>
<name>A0A0C3Q5B6_9AGAM</name>
<dbReference type="SUPFAM" id="SSF57850">
    <property type="entry name" value="RING/U-box"/>
    <property type="match status" value="2"/>
</dbReference>
<dbReference type="HOGENOM" id="CLU_1579656_0_0_1"/>
<dbReference type="GO" id="GO:0016567">
    <property type="term" value="P:protein ubiquitination"/>
    <property type="evidence" value="ECO:0007669"/>
    <property type="project" value="InterPro"/>
</dbReference>
<keyword evidence="4" id="KW-0479">Metal-binding</keyword>
<dbReference type="STRING" id="1051891.A0A0C3Q5B6"/>
<evidence type="ECO:0000313" key="11">
    <source>
        <dbReference type="Proteomes" id="UP000054248"/>
    </source>
</evidence>
<dbReference type="GO" id="GO:0061630">
    <property type="term" value="F:ubiquitin protein ligase activity"/>
    <property type="evidence" value="ECO:0007669"/>
    <property type="project" value="UniProtKB-EC"/>
</dbReference>
<dbReference type="InterPro" id="IPR002867">
    <property type="entry name" value="IBR_dom"/>
</dbReference>
<evidence type="ECO:0000256" key="4">
    <source>
        <dbReference type="ARBA" id="ARBA00022723"/>
    </source>
</evidence>
<dbReference type="InterPro" id="IPR031127">
    <property type="entry name" value="E3_UB_ligase_RBR"/>
</dbReference>